<keyword evidence="1" id="KW-1133">Transmembrane helix</keyword>
<dbReference type="Proteomes" id="UP000005435">
    <property type="component" value="Chromosome"/>
</dbReference>
<feature type="transmembrane region" description="Helical" evidence="1">
    <location>
        <begin position="327"/>
        <end position="353"/>
    </location>
</feature>
<feature type="transmembrane region" description="Helical" evidence="1">
    <location>
        <begin position="40"/>
        <end position="60"/>
    </location>
</feature>
<feature type="transmembrane region" description="Helical" evidence="1">
    <location>
        <begin position="217"/>
        <end position="242"/>
    </location>
</feature>
<dbReference type="AlphaFoldDB" id="G8LUL0"/>
<feature type="transmembrane region" description="Helical" evidence="1">
    <location>
        <begin position="81"/>
        <end position="110"/>
    </location>
</feature>
<feature type="transmembrane region" description="Helical" evidence="1">
    <location>
        <begin position="146"/>
        <end position="164"/>
    </location>
</feature>
<feature type="transmembrane region" description="Helical" evidence="1">
    <location>
        <begin position="12"/>
        <end position="34"/>
    </location>
</feature>
<dbReference type="HOGENOM" id="CLU_043930_0_0_9"/>
<evidence type="ECO:0000256" key="1">
    <source>
        <dbReference type="SAM" id="Phobius"/>
    </source>
</evidence>
<dbReference type="STRING" id="720554.Clocl_0643"/>
<dbReference type="InterPro" id="IPR038728">
    <property type="entry name" value="YkvI-like"/>
</dbReference>
<keyword evidence="1" id="KW-0472">Membrane</keyword>
<sequence precursor="true">MLGEFKNIFKVACIYMATIIGAGFASGQEIMQFFSSYYEGGFYGIILAGILFSIIGYVVLDKVYCERIRNYEEFLFPTVGWFLGWVMEILVTMFMISVFCIMIAGAGGIISDKLCIPYYFAVLIVALLCALVFFTEIKGIVNISSVITPILILGILGFGLYIIISKEMAVFNFSGAISKVTDNWFFSSLLYVSYNSITSVVVMCSLLPYLKDRKTAALGGIFGGVMLCFMAIIINFAIYLFYPHIATEDLPVMGMVDSYSVVLGNVYTVILLLAMFVSALTSGFGFVERISSKININKKIVILVICAISIPLSSVGFSGLISTIYPVFGYMGMFMVFVIVIQLFTKVPAYVSVEEKKRNYCRLSAKQKGRTRPLKKI</sequence>
<proteinExistence type="predicted"/>
<accession>G8LUL0</accession>
<reference evidence="3" key="1">
    <citation type="submission" date="2011-12" db="EMBL/GenBank/DDBJ databases">
        <title>Complete sequence of Clostridium clariflavum DSM 19732.</title>
        <authorList>
            <consortium name="US DOE Joint Genome Institute"/>
            <person name="Lucas S."/>
            <person name="Han J."/>
            <person name="Lapidus A."/>
            <person name="Cheng J.-F."/>
            <person name="Goodwin L."/>
            <person name="Pitluck S."/>
            <person name="Peters L."/>
            <person name="Teshima H."/>
            <person name="Detter J.C."/>
            <person name="Han C."/>
            <person name="Tapia R."/>
            <person name="Land M."/>
            <person name="Hauser L."/>
            <person name="Kyrpides N."/>
            <person name="Ivanova N."/>
            <person name="Pagani I."/>
            <person name="Kitzmiller T."/>
            <person name="Lynd L."/>
            <person name="Izquierdo J."/>
            <person name="Woyke T."/>
        </authorList>
    </citation>
    <scope>NUCLEOTIDE SEQUENCE [LARGE SCALE GENOMIC DNA]</scope>
    <source>
        <strain evidence="3">DSM 19732 / NBRC 101661 / EBR45</strain>
    </source>
</reference>
<keyword evidence="1" id="KW-0812">Transmembrane</keyword>
<evidence type="ECO:0000313" key="2">
    <source>
        <dbReference type="EMBL" id="AEV67350.1"/>
    </source>
</evidence>
<name>G8LUL0_ACECE</name>
<reference evidence="2 3" key="2">
    <citation type="journal article" date="2012" name="Stand. Genomic Sci.">
        <title>Complete Genome Sequence of Clostridium clariflavum DSM 19732.</title>
        <authorList>
            <person name="Izquierdo J.A."/>
            <person name="Goodwin L."/>
            <person name="Davenport K.W."/>
            <person name="Teshima H."/>
            <person name="Bruce D."/>
            <person name="Detter C."/>
            <person name="Tapia R."/>
            <person name="Han S."/>
            <person name="Land M."/>
            <person name="Hauser L."/>
            <person name="Jeffries C.D."/>
            <person name="Han J."/>
            <person name="Pitluck S."/>
            <person name="Nolan M."/>
            <person name="Chen A."/>
            <person name="Huntemann M."/>
            <person name="Mavromatis K."/>
            <person name="Mikhailova N."/>
            <person name="Liolios K."/>
            <person name="Woyke T."/>
            <person name="Lynd L.R."/>
        </authorList>
    </citation>
    <scope>NUCLEOTIDE SEQUENCE [LARGE SCALE GENOMIC DNA]</scope>
    <source>
        <strain evidence="3">DSM 19732 / NBRC 101661 / EBR45</strain>
    </source>
</reference>
<dbReference type="eggNOG" id="COG3949">
    <property type="taxonomic scope" value="Bacteria"/>
</dbReference>
<dbReference type="PANTHER" id="PTHR37814">
    <property type="entry name" value="CONSERVED MEMBRANE PROTEIN"/>
    <property type="match status" value="1"/>
</dbReference>
<dbReference type="EMBL" id="CP003065">
    <property type="protein sequence ID" value="AEV67350.1"/>
    <property type="molecule type" value="Genomic_DNA"/>
</dbReference>
<feature type="transmembrane region" description="Helical" evidence="1">
    <location>
        <begin position="116"/>
        <end position="134"/>
    </location>
</feature>
<gene>
    <name evidence="2" type="ordered locus">Clocl_0643</name>
</gene>
<protein>
    <submittedName>
        <fullName evidence="2">Putative membrane protein</fullName>
    </submittedName>
</protein>
<dbReference type="KEGG" id="ccl:Clocl_0643"/>
<dbReference type="RefSeq" id="WP_014253981.1">
    <property type="nucleotide sequence ID" value="NC_016627.1"/>
</dbReference>
<organism evidence="2 3">
    <name type="scientific">Acetivibrio clariflavus (strain DSM 19732 / NBRC 101661 / EBR45)</name>
    <name type="common">Clostridium clariflavum</name>
    <dbReference type="NCBI Taxonomy" id="720554"/>
    <lineage>
        <taxon>Bacteria</taxon>
        <taxon>Bacillati</taxon>
        <taxon>Bacillota</taxon>
        <taxon>Clostridia</taxon>
        <taxon>Eubacteriales</taxon>
        <taxon>Oscillospiraceae</taxon>
        <taxon>Acetivibrio</taxon>
    </lineage>
</organism>
<feature type="transmembrane region" description="Helical" evidence="1">
    <location>
        <begin position="184"/>
        <end position="210"/>
    </location>
</feature>
<dbReference type="PANTHER" id="PTHR37814:SF1">
    <property type="entry name" value="MEMBRANE PROTEIN"/>
    <property type="match status" value="1"/>
</dbReference>
<evidence type="ECO:0000313" key="3">
    <source>
        <dbReference type="Proteomes" id="UP000005435"/>
    </source>
</evidence>
<feature type="transmembrane region" description="Helical" evidence="1">
    <location>
        <begin position="262"/>
        <end position="288"/>
    </location>
</feature>
<feature type="transmembrane region" description="Helical" evidence="1">
    <location>
        <begin position="300"/>
        <end position="321"/>
    </location>
</feature>
<keyword evidence="3" id="KW-1185">Reference proteome</keyword>